<organism evidence="1 2">
    <name type="scientific">Amycolatopsis pigmentata</name>
    <dbReference type="NCBI Taxonomy" id="450801"/>
    <lineage>
        <taxon>Bacteria</taxon>
        <taxon>Bacillati</taxon>
        <taxon>Actinomycetota</taxon>
        <taxon>Actinomycetes</taxon>
        <taxon>Pseudonocardiales</taxon>
        <taxon>Pseudonocardiaceae</taxon>
        <taxon>Amycolatopsis</taxon>
    </lineage>
</organism>
<reference evidence="2" key="1">
    <citation type="journal article" date="2019" name="Int. J. Syst. Evol. Microbiol.">
        <title>The Global Catalogue of Microorganisms (GCM) 10K type strain sequencing project: providing services to taxonomists for standard genome sequencing and annotation.</title>
        <authorList>
            <consortium name="The Broad Institute Genomics Platform"/>
            <consortium name="The Broad Institute Genome Sequencing Center for Infectious Disease"/>
            <person name="Wu L."/>
            <person name="Ma J."/>
        </authorList>
    </citation>
    <scope>NUCLEOTIDE SEQUENCE [LARGE SCALE GENOMIC DNA]</scope>
    <source>
        <strain evidence="2">CGMCC 4.7645</strain>
    </source>
</reference>
<gene>
    <name evidence="1" type="ORF">ACFSXZ_39365</name>
</gene>
<protein>
    <recommendedName>
        <fullName evidence="3">Tetratricopeptide repeat protein</fullName>
    </recommendedName>
</protein>
<sequence>MSDRDKKGLHDRMKELDRLLEVAAKRDRPADQVWPAAAAAIELLWWHDRFDDAEQLATTTIRDLADEPGRLFGRDYPFDSAFLAAADRHGADPGPRLVAARAYMPPDSVMGKRFGWLLASLLTHPPHELTGGYVWGKQPQPFKPRDQALADQPPADLTDAERTRLYNAAHNRRQFPTALHLFEATKHYPPQWYVAVWMAGELSKRGQTELATAFLTDALPDWAPYEPWDLVPTEPCLQPLLRPAATEQLRSAILATVDISRVPGVAP</sequence>
<dbReference type="EMBL" id="JBHUKR010000028">
    <property type="protein sequence ID" value="MFD2422400.1"/>
    <property type="molecule type" value="Genomic_DNA"/>
</dbReference>
<proteinExistence type="predicted"/>
<accession>A0ABW5G578</accession>
<dbReference type="RefSeq" id="WP_378271464.1">
    <property type="nucleotide sequence ID" value="NZ_JBHUKR010000028.1"/>
</dbReference>
<dbReference type="Proteomes" id="UP001597417">
    <property type="component" value="Unassembled WGS sequence"/>
</dbReference>
<evidence type="ECO:0000313" key="1">
    <source>
        <dbReference type="EMBL" id="MFD2422400.1"/>
    </source>
</evidence>
<name>A0ABW5G578_9PSEU</name>
<evidence type="ECO:0000313" key="2">
    <source>
        <dbReference type="Proteomes" id="UP001597417"/>
    </source>
</evidence>
<keyword evidence="2" id="KW-1185">Reference proteome</keyword>
<comment type="caution">
    <text evidence="1">The sequence shown here is derived from an EMBL/GenBank/DDBJ whole genome shotgun (WGS) entry which is preliminary data.</text>
</comment>
<evidence type="ECO:0008006" key="3">
    <source>
        <dbReference type="Google" id="ProtNLM"/>
    </source>
</evidence>